<dbReference type="InterPro" id="IPR036388">
    <property type="entry name" value="WH-like_DNA-bd_sf"/>
</dbReference>
<protein>
    <submittedName>
        <fullName evidence="2">Phosphotransferase</fullName>
    </submittedName>
</protein>
<evidence type="ECO:0000313" key="3">
    <source>
        <dbReference type="Proteomes" id="UP000623681"/>
    </source>
</evidence>
<sequence>MDNTIFRILECINNERTLKQRDISKVLDISLGKVNMLLNELEKSNHISIVKDGKEYTYKLTTLGINELENYLSHQKDKKLNIQHKKEKNIIKKAIILAAGEKKNFEKPVCLMDLEDNKIIDRTINILRNLGIEEFIIVAGYQKEYFDEFEGNSSFKIVENDKYKWTGSMHSLMMAKEYINEDFLLIEDDLIIEERALQELLDNEKRDCMLITNESGSGDEAFVQIKEEHVFKLSKDMRMFNRIDGEMLGALKISIDVYEKMLNEMKSNMNPYINYEYVLMDVARNYNIGYAKVNDIVWTDIDKINDYENLIKRIYPLIARKELEFKEKNIKECIREAMNVEESDITNISPIGGMTNRNYKVSVKNEDYVLRMAGKGTEEMINRIDEKNNSSLAADLGIDSKLIYHNPDTGVKISKYIENADTLTAMTAKKEANMELVIGLLKKLHYSEIPIKNVFDPYVLIEKYEDLGKKYKGAFYEGYDEVKQKVLILKEILIENDVELKPCHNDTLPDNFVKSNSKMYLIDWEYSGLNDPMWDLAAHSLESGFNENEEELFLRLYFDGEPKEKYRKRILINKILQDFLWSIWTIIKEAKGDNFGSYGIDRFNRAKENLTRI</sequence>
<comment type="caution">
    <text evidence="2">The sequence shown here is derived from an EMBL/GenBank/DDBJ whole genome shotgun (WGS) entry which is preliminary data.</text>
</comment>
<dbReference type="Pfam" id="PF13412">
    <property type="entry name" value="HTH_24"/>
    <property type="match status" value="1"/>
</dbReference>
<dbReference type="Proteomes" id="UP000623681">
    <property type="component" value="Unassembled WGS sequence"/>
</dbReference>
<dbReference type="PROSITE" id="PS50987">
    <property type="entry name" value="HTH_ARSR_2"/>
    <property type="match status" value="1"/>
</dbReference>
<dbReference type="SUPFAM" id="SSF46785">
    <property type="entry name" value="Winged helix' DNA-binding domain"/>
    <property type="match status" value="1"/>
</dbReference>
<dbReference type="InterPro" id="IPR029044">
    <property type="entry name" value="Nucleotide-diphossugar_trans"/>
</dbReference>
<dbReference type="Pfam" id="PF01633">
    <property type="entry name" value="Choline_kinase"/>
    <property type="match status" value="1"/>
</dbReference>
<dbReference type="InterPro" id="IPR001845">
    <property type="entry name" value="HTH_ArsR_DNA-bd_dom"/>
</dbReference>
<organism evidence="2 3">
    <name type="scientific">Clostridium paridis</name>
    <dbReference type="NCBI Taxonomy" id="2803863"/>
    <lineage>
        <taxon>Bacteria</taxon>
        <taxon>Bacillati</taxon>
        <taxon>Bacillota</taxon>
        <taxon>Clostridia</taxon>
        <taxon>Eubacteriales</taxon>
        <taxon>Clostridiaceae</taxon>
        <taxon>Clostridium</taxon>
    </lineage>
</organism>
<dbReference type="PANTHER" id="PTHR40086">
    <property type="entry name" value="PHOSPHOTRANSFERASE YTMP-RELATED"/>
    <property type="match status" value="1"/>
</dbReference>
<dbReference type="PANTHER" id="PTHR40086:SF1">
    <property type="entry name" value="CELL CYCLE REGULATOR CCRZ"/>
    <property type="match status" value="1"/>
</dbReference>
<dbReference type="CDD" id="cd05151">
    <property type="entry name" value="ChoK-like"/>
    <property type="match status" value="1"/>
</dbReference>
<dbReference type="InterPro" id="IPR011009">
    <property type="entry name" value="Kinase-like_dom_sf"/>
</dbReference>
<dbReference type="AlphaFoldDB" id="A0A937FF04"/>
<dbReference type="Gene3D" id="1.10.10.10">
    <property type="entry name" value="Winged helix-like DNA-binding domain superfamily/Winged helix DNA-binding domain"/>
    <property type="match status" value="1"/>
</dbReference>
<dbReference type="InterPro" id="IPR017190">
    <property type="entry name" value="Bifunc_CCT/choline_kinase"/>
</dbReference>
<dbReference type="SUPFAM" id="SSF56112">
    <property type="entry name" value="Protein kinase-like (PK-like)"/>
    <property type="match status" value="1"/>
</dbReference>
<reference evidence="2" key="1">
    <citation type="submission" date="2021-01" db="EMBL/GenBank/DDBJ databases">
        <title>Genome public.</title>
        <authorList>
            <person name="Liu C."/>
            <person name="Sun Q."/>
        </authorList>
    </citation>
    <scope>NUCLEOTIDE SEQUENCE</scope>
    <source>
        <strain evidence="2">YIM B02565</strain>
    </source>
</reference>
<evidence type="ECO:0000259" key="1">
    <source>
        <dbReference type="PROSITE" id="PS50987"/>
    </source>
</evidence>
<dbReference type="Gene3D" id="3.30.200.20">
    <property type="entry name" value="Phosphorylase Kinase, domain 1"/>
    <property type="match status" value="1"/>
</dbReference>
<dbReference type="SUPFAM" id="SSF53448">
    <property type="entry name" value="Nucleotide-diphospho-sugar transferases"/>
    <property type="match status" value="1"/>
</dbReference>
<proteinExistence type="predicted"/>
<dbReference type="EMBL" id="JAESWA010000022">
    <property type="protein sequence ID" value="MBL4932619.1"/>
    <property type="molecule type" value="Genomic_DNA"/>
</dbReference>
<name>A0A937FF04_9CLOT</name>
<dbReference type="Pfam" id="PF12804">
    <property type="entry name" value="NTP_transf_3"/>
    <property type="match status" value="1"/>
</dbReference>
<dbReference type="Gene3D" id="3.90.550.10">
    <property type="entry name" value="Spore Coat Polysaccharide Biosynthesis Protein SpsA, Chain A"/>
    <property type="match status" value="1"/>
</dbReference>
<dbReference type="Gene3D" id="3.90.1200.10">
    <property type="match status" value="1"/>
</dbReference>
<feature type="domain" description="HTH arsR-type" evidence="1">
    <location>
        <begin position="1"/>
        <end position="79"/>
    </location>
</feature>
<dbReference type="GO" id="GO:0016779">
    <property type="term" value="F:nucleotidyltransferase activity"/>
    <property type="evidence" value="ECO:0007669"/>
    <property type="project" value="UniProtKB-ARBA"/>
</dbReference>
<keyword evidence="3" id="KW-1185">Reference proteome</keyword>
<evidence type="ECO:0000313" key="2">
    <source>
        <dbReference type="EMBL" id="MBL4932619.1"/>
    </source>
</evidence>
<dbReference type="InterPro" id="IPR025877">
    <property type="entry name" value="MobA-like_NTP_Trfase"/>
</dbReference>
<dbReference type="GO" id="GO:0003700">
    <property type="term" value="F:DNA-binding transcription factor activity"/>
    <property type="evidence" value="ECO:0007669"/>
    <property type="project" value="InterPro"/>
</dbReference>
<dbReference type="InterPro" id="IPR036390">
    <property type="entry name" value="WH_DNA-bd_sf"/>
</dbReference>
<dbReference type="PIRSF" id="PIRSF037383">
    <property type="entry name" value="LicCA"/>
    <property type="match status" value="1"/>
</dbReference>
<gene>
    <name evidence="2" type="ORF">JK634_12420</name>
</gene>
<accession>A0A937FF04</accession>
<dbReference type="InterPro" id="IPR052077">
    <property type="entry name" value="CcrZ_PhaseVar_Mediator"/>
</dbReference>
<dbReference type="RefSeq" id="WP_202767963.1">
    <property type="nucleotide sequence ID" value="NZ_JAESWA010000022.1"/>
</dbReference>